<reference evidence="1 2" key="1">
    <citation type="submission" date="2024-01" db="EMBL/GenBank/DDBJ databases">
        <title>Genome assemblies of Stephania.</title>
        <authorList>
            <person name="Yang L."/>
        </authorList>
    </citation>
    <scope>NUCLEOTIDE SEQUENCE [LARGE SCALE GENOMIC DNA]</scope>
    <source>
        <strain evidence="1">YNDBR</strain>
        <tissue evidence="1">Leaf</tissue>
    </source>
</reference>
<evidence type="ECO:0000313" key="2">
    <source>
        <dbReference type="Proteomes" id="UP001420932"/>
    </source>
</evidence>
<dbReference type="AlphaFoldDB" id="A0AAP0E448"/>
<dbReference type="Proteomes" id="UP001420932">
    <property type="component" value="Unassembled WGS sequence"/>
</dbReference>
<proteinExistence type="predicted"/>
<name>A0AAP0E448_9MAGN</name>
<organism evidence="1 2">
    <name type="scientific">Stephania yunnanensis</name>
    <dbReference type="NCBI Taxonomy" id="152371"/>
    <lineage>
        <taxon>Eukaryota</taxon>
        <taxon>Viridiplantae</taxon>
        <taxon>Streptophyta</taxon>
        <taxon>Embryophyta</taxon>
        <taxon>Tracheophyta</taxon>
        <taxon>Spermatophyta</taxon>
        <taxon>Magnoliopsida</taxon>
        <taxon>Ranunculales</taxon>
        <taxon>Menispermaceae</taxon>
        <taxon>Menispermoideae</taxon>
        <taxon>Cissampelideae</taxon>
        <taxon>Stephania</taxon>
    </lineage>
</organism>
<keyword evidence="2" id="KW-1185">Reference proteome</keyword>
<dbReference type="EMBL" id="JBBNAF010000013">
    <property type="protein sequence ID" value="KAK9086209.1"/>
    <property type="molecule type" value="Genomic_DNA"/>
</dbReference>
<sequence>MSLSLHQQNKSLGIAFVQTPFCPKQNTLKGILIKLILYLGKFVQKGLQRSELWLLLLGIIHCIRRISEMLPSPVQH</sequence>
<gene>
    <name evidence="1" type="ORF">Syun_028603</name>
</gene>
<comment type="caution">
    <text evidence="1">The sequence shown here is derived from an EMBL/GenBank/DDBJ whole genome shotgun (WGS) entry which is preliminary data.</text>
</comment>
<evidence type="ECO:0000313" key="1">
    <source>
        <dbReference type="EMBL" id="KAK9086209.1"/>
    </source>
</evidence>
<accession>A0AAP0E448</accession>
<protein>
    <submittedName>
        <fullName evidence="1">Uncharacterized protein</fullName>
    </submittedName>
</protein>